<dbReference type="SUPFAM" id="SSF51735">
    <property type="entry name" value="NAD(P)-binding Rossmann-fold domains"/>
    <property type="match status" value="1"/>
</dbReference>
<evidence type="ECO:0000313" key="2">
    <source>
        <dbReference type="Proteomes" id="UP000075304"/>
    </source>
</evidence>
<sequence length="139" mass="15085">MQNVLIVGGGKGGKVILKILSESARFRVAGIVDLNRQAEGIRLAKNMGVQTGNNWRVFSGPHVDIIIEVTGDEQVFHEIVAACTGRIVIPGSVAYLIAKLLEEKEALIRKLESETKKHALILQSTAEGMTVIDKNGRII</sequence>
<name>A0A150KC92_HEYCO</name>
<dbReference type="AlphaFoldDB" id="A0A150KC92"/>
<dbReference type="Gene3D" id="3.40.50.720">
    <property type="entry name" value="NAD(P)-binding Rossmann-like Domain"/>
    <property type="match status" value="1"/>
</dbReference>
<proteinExistence type="predicted"/>
<organism evidence="1 2">
    <name type="scientific">Heyndrickxia coagulans</name>
    <name type="common">Weizmannia coagulans</name>
    <dbReference type="NCBI Taxonomy" id="1398"/>
    <lineage>
        <taxon>Bacteria</taxon>
        <taxon>Bacillati</taxon>
        <taxon>Bacillota</taxon>
        <taxon>Bacilli</taxon>
        <taxon>Bacillales</taxon>
        <taxon>Bacillaceae</taxon>
        <taxon>Heyndrickxia</taxon>
    </lineage>
</organism>
<dbReference type="PATRIC" id="fig|1398.25.peg.3676"/>
<dbReference type="EMBL" id="LQYI01000074">
    <property type="protein sequence ID" value="KYC67249.1"/>
    <property type="molecule type" value="Genomic_DNA"/>
</dbReference>
<dbReference type="InterPro" id="IPR036291">
    <property type="entry name" value="NAD(P)-bd_dom_sf"/>
</dbReference>
<accession>A0A150KC92</accession>
<protein>
    <submittedName>
        <fullName evidence="1">Uncharacterized protein</fullName>
    </submittedName>
</protein>
<comment type="caution">
    <text evidence="1">The sequence shown here is derived from an EMBL/GenBank/DDBJ whole genome shotgun (WGS) entry which is preliminary data.</text>
</comment>
<gene>
    <name evidence="1" type="ORF">B4099_3071</name>
</gene>
<evidence type="ECO:0000313" key="1">
    <source>
        <dbReference type="EMBL" id="KYC67249.1"/>
    </source>
</evidence>
<dbReference type="RefSeq" id="WP_061575204.1">
    <property type="nucleotide sequence ID" value="NZ_LQYI01000074.1"/>
</dbReference>
<reference evidence="1 2" key="1">
    <citation type="submission" date="2016-01" db="EMBL/GenBank/DDBJ databases">
        <title>Genome Sequences of Twelve Sporeforming Bacillus Species Isolated from Foods.</title>
        <authorList>
            <person name="Berendsen E.M."/>
            <person name="Wells-Bennik M.H."/>
            <person name="Krawcyk A.O."/>
            <person name="De Jong A."/>
            <person name="Holsappel S."/>
            <person name="Eijlander R.T."/>
            <person name="Kuipers O.P."/>
        </authorList>
    </citation>
    <scope>NUCLEOTIDE SEQUENCE [LARGE SCALE GENOMIC DNA]</scope>
    <source>
        <strain evidence="1 2">B4099</strain>
    </source>
</reference>
<dbReference type="Proteomes" id="UP000075304">
    <property type="component" value="Unassembled WGS sequence"/>
</dbReference>